<name>A0A8J6G0H0_MICOH</name>
<evidence type="ECO:0000256" key="17">
    <source>
        <dbReference type="SAM" id="MobiDB-lite"/>
    </source>
</evidence>
<evidence type="ECO:0000256" key="7">
    <source>
        <dbReference type="ARBA" id="ARBA00022490"/>
    </source>
</evidence>
<dbReference type="SUPFAM" id="SSF50729">
    <property type="entry name" value="PH domain-like"/>
    <property type="match status" value="1"/>
</dbReference>
<dbReference type="GO" id="GO:0002250">
    <property type="term" value="P:adaptive immune response"/>
    <property type="evidence" value="ECO:0007669"/>
    <property type="project" value="UniProtKB-KW"/>
</dbReference>
<keyword evidence="20" id="KW-0808">Transferase</keyword>
<evidence type="ECO:0000256" key="6">
    <source>
        <dbReference type="ARBA" id="ARBA00022475"/>
    </source>
</evidence>
<dbReference type="AlphaFoldDB" id="A0A8J6G0H0"/>
<dbReference type="SMART" id="SM00326">
    <property type="entry name" value="SH3"/>
    <property type="match status" value="1"/>
</dbReference>
<evidence type="ECO:0000313" key="20">
    <source>
        <dbReference type="EMBL" id="KAH0501123.1"/>
    </source>
</evidence>
<keyword evidence="10" id="KW-1064">Adaptive immunity</keyword>
<gene>
    <name evidence="20" type="ORF">LTLLF_198080</name>
</gene>
<dbReference type="PANTHER" id="PTHR15129">
    <property type="entry name" value="SRC-ASSOCIATED ADAPTOR PROTEIN"/>
    <property type="match status" value="1"/>
</dbReference>
<evidence type="ECO:0000256" key="3">
    <source>
        <dbReference type="ARBA" id="ARBA00004496"/>
    </source>
</evidence>
<dbReference type="FunFam" id="2.30.29.30:FF:000277">
    <property type="entry name" value="src kinase-associated phosphoprotein 1"/>
    <property type="match status" value="1"/>
</dbReference>
<evidence type="ECO:0000256" key="10">
    <source>
        <dbReference type="ARBA" id="ARBA00023130"/>
    </source>
</evidence>
<evidence type="ECO:0000256" key="1">
    <source>
        <dbReference type="ARBA" id="ARBA00004123"/>
    </source>
</evidence>
<dbReference type="GO" id="GO:0005634">
    <property type="term" value="C:nucleus"/>
    <property type="evidence" value="ECO:0007669"/>
    <property type="project" value="UniProtKB-SubCell"/>
</dbReference>
<dbReference type="CDD" id="cd12044">
    <property type="entry name" value="SH3_SKAP1"/>
    <property type="match status" value="1"/>
</dbReference>
<dbReference type="InterPro" id="IPR036028">
    <property type="entry name" value="SH3-like_dom_sf"/>
</dbReference>
<comment type="function">
    <text evidence="14">Positively regulates T-cell receptor signaling by enhancing the MAP kinase pathway. Required for optimal conjugation between T-cells and antigen-presenting cells by promoting the clustering of integrin ITGAL on the surface of T-cells. May be involved in high affinity immunoglobulin epsilon receptor signaling in mast cells.</text>
</comment>
<proteinExistence type="inferred from homology"/>
<keyword evidence="9" id="KW-0391">Immunity</keyword>
<dbReference type="PROSITE" id="PS50003">
    <property type="entry name" value="PH_DOMAIN"/>
    <property type="match status" value="1"/>
</dbReference>
<dbReference type="EMBL" id="JAATJU010026900">
    <property type="protein sequence ID" value="KAH0501123.1"/>
    <property type="molecule type" value="Genomic_DNA"/>
</dbReference>
<evidence type="ECO:0000259" key="19">
    <source>
        <dbReference type="PROSITE" id="PS50003"/>
    </source>
</evidence>
<dbReference type="SUPFAM" id="SSF50044">
    <property type="entry name" value="SH3-domain"/>
    <property type="match status" value="1"/>
</dbReference>
<evidence type="ECO:0000256" key="5">
    <source>
        <dbReference type="ARBA" id="ARBA00022443"/>
    </source>
</evidence>
<evidence type="ECO:0000256" key="4">
    <source>
        <dbReference type="ARBA" id="ARBA00005864"/>
    </source>
</evidence>
<dbReference type="Proteomes" id="UP000710432">
    <property type="component" value="Unassembled WGS sequence"/>
</dbReference>
<dbReference type="FunFam" id="2.30.30.40:FF:000097">
    <property type="entry name" value="Putative src kinase-associated phosphoprotein 2"/>
    <property type="match status" value="1"/>
</dbReference>
<dbReference type="InterPro" id="IPR037781">
    <property type="entry name" value="SKAP_fam"/>
</dbReference>
<evidence type="ECO:0000256" key="13">
    <source>
        <dbReference type="ARBA" id="ARBA00039670"/>
    </source>
</evidence>
<dbReference type="GO" id="GO:0005737">
    <property type="term" value="C:cytoplasm"/>
    <property type="evidence" value="ECO:0007669"/>
    <property type="project" value="UniProtKB-SubCell"/>
</dbReference>
<feature type="domain" description="SH3" evidence="18">
    <location>
        <begin position="437"/>
        <end position="498"/>
    </location>
</feature>
<feature type="domain" description="PH" evidence="19">
    <location>
        <begin position="253"/>
        <end position="356"/>
    </location>
</feature>
<dbReference type="InterPro" id="IPR001452">
    <property type="entry name" value="SH3_domain"/>
</dbReference>
<dbReference type="SMART" id="SM00233">
    <property type="entry name" value="PH"/>
    <property type="match status" value="1"/>
</dbReference>
<comment type="similarity">
    <text evidence="4">Belongs to the SKAP family.</text>
</comment>
<evidence type="ECO:0000256" key="11">
    <source>
        <dbReference type="ARBA" id="ARBA00023136"/>
    </source>
</evidence>
<dbReference type="InterPro" id="IPR035765">
    <property type="entry name" value="SKAP1_SH3"/>
</dbReference>
<evidence type="ECO:0000256" key="14">
    <source>
        <dbReference type="ARBA" id="ARBA00058951"/>
    </source>
</evidence>
<dbReference type="GO" id="GO:0016301">
    <property type="term" value="F:kinase activity"/>
    <property type="evidence" value="ECO:0007669"/>
    <property type="project" value="UniProtKB-KW"/>
</dbReference>
<dbReference type="InterPro" id="IPR011993">
    <property type="entry name" value="PH-like_dom_sf"/>
</dbReference>
<dbReference type="Pfam" id="PF00169">
    <property type="entry name" value="PH"/>
    <property type="match status" value="1"/>
</dbReference>
<evidence type="ECO:0000256" key="2">
    <source>
        <dbReference type="ARBA" id="ARBA00004236"/>
    </source>
</evidence>
<evidence type="ECO:0000259" key="18">
    <source>
        <dbReference type="PROSITE" id="PS50002"/>
    </source>
</evidence>
<comment type="subcellular location">
    <subcellularLocation>
        <location evidence="2">Cell membrane</location>
    </subcellularLocation>
    <subcellularLocation>
        <location evidence="3">Cytoplasm</location>
    </subcellularLocation>
    <subcellularLocation>
        <location evidence="1">Nucleus</location>
    </subcellularLocation>
</comment>
<evidence type="ECO:0000256" key="12">
    <source>
        <dbReference type="ARBA" id="ARBA00023242"/>
    </source>
</evidence>
<organism evidence="20 21">
    <name type="scientific">Microtus ochrogaster</name>
    <name type="common">Prairie vole</name>
    <dbReference type="NCBI Taxonomy" id="79684"/>
    <lineage>
        <taxon>Eukaryota</taxon>
        <taxon>Metazoa</taxon>
        <taxon>Chordata</taxon>
        <taxon>Craniata</taxon>
        <taxon>Vertebrata</taxon>
        <taxon>Euteleostomi</taxon>
        <taxon>Mammalia</taxon>
        <taxon>Eutheria</taxon>
        <taxon>Euarchontoglires</taxon>
        <taxon>Glires</taxon>
        <taxon>Rodentia</taxon>
        <taxon>Myomorpha</taxon>
        <taxon>Muroidea</taxon>
        <taxon>Cricetidae</taxon>
        <taxon>Arvicolinae</taxon>
        <taxon>Microtus</taxon>
    </lineage>
</organism>
<evidence type="ECO:0000256" key="15">
    <source>
        <dbReference type="ARBA" id="ARBA00080318"/>
    </source>
</evidence>
<dbReference type="PANTHER" id="PTHR15129:SF1">
    <property type="entry name" value="SRC KINASE-ASSOCIATED PHOSPHOPROTEIN 1"/>
    <property type="match status" value="1"/>
</dbReference>
<dbReference type="CDD" id="cd13380">
    <property type="entry name" value="PH_Skap1"/>
    <property type="match status" value="1"/>
</dbReference>
<dbReference type="PROSITE" id="PS50002">
    <property type="entry name" value="SH3"/>
    <property type="match status" value="1"/>
</dbReference>
<feature type="compositionally biased region" description="Acidic residues" evidence="17">
    <location>
        <begin position="365"/>
        <end position="388"/>
    </location>
</feature>
<keyword evidence="8" id="KW-0597">Phosphoprotein</keyword>
<dbReference type="GO" id="GO:0005886">
    <property type="term" value="C:plasma membrane"/>
    <property type="evidence" value="ECO:0007669"/>
    <property type="project" value="UniProtKB-SubCell"/>
</dbReference>
<evidence type="ECO:0000313" key="21">
    <source>
        <dbReference type="Proteomes" id="UP000710432"/>
    </source>
</evidence>
<keyword evidence="12" id="KW-0539">Nucleus</keyword>
<accession>A0A8J6G0H0</accession>
<reference evidence="20" key="1">
    <citation type="submission" date="2020-03" db="EMBL/GenBank/DDBJ databases">
        <title>Studies in the Genomics of Life Span.</title>
        <authorList>
            <person name="Glass D."/>
        </authorList>
    </citation>
    <scope>NUCLEOTIDE SEQUENCE</scope>
    <source>
        <strain evidence="20">LTLLF</strain>
        <tissue evidence="20">Muscle</tissue>
    </source>
</reference>
<keyword evidence="7" id="KW-0963">Cytoplasm</keyword>
<keyword evidence="5 16" id="KW-0728">SH3 domain</keyword>
<dbReference type="Gene3D" id="2.30.29.30">
    <property type="entry name" value="Pleckstrin-homology domain (PH domain)/Phosphotyrosine-binding domain (PTB)"/>
    <property type="match status" value="1"/>
</dbReference>
<keyword evidence="6" id="KW-1003">Cell membrane</keyword>
<feature type="region of interest" description="Disordered" evidence="17">
    <location>
        <begin position="362"/>
        <end position="411"/>
    </location>
</feature>
<sequence length="502" mass="56880">MKPQSLPSVVSSPDPLRPVWGSASQFRFCLQLFETPWHFGCHMPLCNPLVRGAKGRDFDLACYPSQGASPCVHLRPGSPRARSPLRAPLPERARRRIRPAAGPQATAQVQVPLVQLASPLLAAAVGAGLASLVPPSSAAAFPPRQMQAVALPEEIRWLLEDAEDFLAEGLRNETLSAGAQDQRDHILRGFQQIRSSCRSIMVKSGHFCLFRPLKKQWQGRDFSRFWGPPLCNRKVQIGPGVENILRGAQELDNIIKQGYLEKKSKDHSFFGSEWQKRWCVVSRGLFLYYANEKSKQPKGTFFIKGYSVRMAPHLRKDSKKEACFELTSQDRRSYEFTALNPAEARDWVDQISFLLKDLSSSTIPCEEEEEEEEEEEKEEEETYDDIDGFDSPKSGSRCRPVTLPEPTEEEEDIYEVLPDEGHDLEEDVSGTHGWRVDCANYYQGLWDCHGDQPDELSFQRGDLIRILSKEYNMYGWWVGELNSIVGIVPKDYLTAAFEPEEL</sequence>
<protein>
    <recommendedName>
        <fullName evidence="13">Src kinase-associated phosphoprotein 1</fullName>
    </recommendedName>
    <alternativeName>
        <fullName evidence="15">Src family-associated phosphoprotein 1</fullName>
    </alternativeName>
</protein>
<comment type="caution">
    <text evidence="20">The sequence shown here is derived from an EMBL/GenBank/DDBJ whole genome shotgun (WGS) entry which is preliminary data.</text>
</comment>
<dbReference type="Gene3D" id="6.10.250.220">
    <property type="match status" value="1"/>
</dbReference>
<keyword evidence="20" id="KW-0418">Kinase</keyword>
<dbReference type="Gene3D" id="2.30.30.40">
    <property type="entry name" value="SH3 Domains"/>
    <property type="match status" value="1"/>
</dbReference>
<keyword evidence="11" id="KW-0472">Membrane</keyword>
<dbReference type="InterPro" id="IPR001849">
    <property type="entry name" value="PH_domain"/>
</dbReference>
<evidence type="ECO:0000256" key="9">
    <source>
        <dbReference type="ARBA" id="ARBA00022859"/>
    </source>
</evidence>
<evidence type="ECO:0000256" key="16">
    <source>
        <dbReference type="PROSITE-ProRule" id="PRU00192"/>
    </source>
</evidence>
<dbReference type="PRINTS" id="PR00452">
    <property type="entry name" value="SH3DOMAIN"/>
</dbReference>
<dbReference type="Pfam" id="PF00018">
    <property type="entry name" value="SH3_1"/>
    <property type="match status" value="1"/>
</dbReference>
<evidence type="ECO:0000256" key="8">
    <source>
        <dbReference type="ARBA" id="ARBA00022553"/>
    </source>
</evidence>